<proteinExistence type="evidence at transcript level"/>
<dbReference type="SMART" id="SM00174">
    <property type="entry name" value="RHO"/>
    <property type="match status" value="1"/>
</dbReference>
<dbReference type="Pfam" id="PF00071">
    <property type="entry name" value="Ras"/>
    <property type="match status" value="1"/>
</dbReference>
<dbReference type="InterPro" id="IPR027417">
    <property type="entry name" value="P-loop_NTPase"/>
</dbReference>
<dbReference type="SMART" id="SM00175">
    <property type="entry name" value="RAB"/>
    <property type="match status" value="1"/>
</dbReference>
<accession>A0A6A7G004</accession>
<comment type="similarity">
    <text evidence="1">Belongs to the small GTPase superfamily. Rab family.</text>
</comment>
<dbReference type="AlphaFoldDB" id="A0A6A7G004"/>
<reference evidence="3" key="1">
    <citation type="submission" date="2017-11" db="EMBL/GenBank/DDBJ databases">
        <title>The sensing device of the deep-sea amphipod.</title>
        <authorList>
            <person name="Kobayashi H."/>
            <person name="Nagahama T."/>
            <person name="Arai W."/>
            <person name="Sasagawa Y."/>
            <person name="Umeda M."/>
            <person name="Hayashi T."/>
            <person name="Nikaido I."/>
            <person name="Watanabe H."/>
            <person name="Oguri K."/>
            <person name="Kitazato H."/>
            <person name="Fujioka K."/>
            <person name="Kido Y."/>
            <person name="Takami H."/>
        </authorList>
    </citation>
    <scope>NUCLEOTIDE SEQUENCE</scope>
    <source>
        <tissue evidence="3">Whole body</tissue>
    </source>
</reference>
<keyword evidence="2" id="KW-0547">Nucleotide-binding</keyword>
<dbReference type="InterPro" id="IPR005225">
    <property type="entry name" value="Small_GTP-bd"/>
</dbReference>
<sequence length="249" mass="27826">MSNKSDIPDTDEQGVKTKLDYDLKTRKGELAIKVICLGDSAVGKSKLLERFLVDSYKHQQLSTFALTLYRHRTSVDNNPVLVDFWDTAGQERFQTLHASYYYQAHAAVLVFDGTRKVTYKNLANWYQELRQHRPQIPTLCAVNKIDENKDIGGKSFAFPEKNDLPLYYVSASAGTNVVKLFQDAIKAAYDYKLNPTDLADQIMEELQLEDGEEECIAKEDTEVEPSIEASTKSTAADDDVAAATAAAAL</sequence>
<dbReference type="Gene3D" id="3.40.50.300">
    <property type="entry name" value="P-loop containing nucleotide triphosphate hydrolases"/>
    <property type="match status" value="1"/>
</dbReference>
<dbReference type="NCBIfam" id="TIGR00231">
    <property type="entry name" value="small_GTP"/>
    <property type="match status" value="1"/>
</dbReference>
<dbReference type="GO" id="GO:0005525">
    <property type="term" value="F:GTP binding"/>
    <property type="evidence" value="ECO:0007669"/>
    <property type="project" value="InterPro"/>
</dbReference>
<dbReference type="PANTHER" id="PTHR47978">
    <property type="match status" value="1"/>
</dbReference>
<protein>
    <submittedName>
        <fullName evidence="3">Rab-like protein 2A</fullName>
    </submittedName>
</protein>
<dbReference type="SMART" id="SM00176">
    <property type="entry name" value="RAN"/>
    <property type="match status" value="1"/>
</dbReference>
<dbReference type="GO" id="GO:0003924">
    <property type="term" value="F:GTPase activity"/>
    <property type="evidence" value="ECO:0007669"/>
    <property type="project" value="InterPro"/>
</dbReference>
<dbReference type="PROSITE" id="PS51419">
    <property type="entry name" value="RAB"/>
    <property type="match status" value="1"/>
</dbReference>
<dbReference type="SMART" id="SM00173">
    <property type="entry name" value="RAS"/>
    <property type="match status" value="1"/>
</dbReference>
<organism evidence="3">
    <name type="scientific">Hirondellea gigas</name>
    <dbReference type="NCBI Taxonomy" id="1518452"/>
    <lineage>
        <taxon>Eukaryota</taxon>
        <taxon>Metazoa</taxon>
        <taxon>Ecdysozoa</taxon>
        <taxon>Arthropoda</taxon>
        <taxon>Crustacea</taxon>
        <taxon>Multicrustacea</taxon>
        <taxon>Malacostraca</taxon>
        <taxon>Eumalacostraca</taxon>
        <taxon>Peracarida</taxon>
        <taxon>Amphipoda</taxon>
        <taxon>Amphilochidea</taxon>
        <taxon>Lysianassida</taxon>
        <taxon>Lysianassidira</taxon>
        <taxon>Lysianassoidea</taxon>
        <taxon>Lysianassidae</taxon>
        <taxon>Hirondellea</taxon>
    </lineage>
</organism>
<dbReference type="SUPFAM" id="SSF52540">
    <property type="entry name" value="P-loop containing nucleoside triphosphate hydrolases"/>
    <property type="match status" value="1"/>
</dbReference>
<dbReference type="InterPro" id="IPR001806">
    <property type="entry name" value="Small_GTPase"/>
</dbReference>
<dbReference type="EMBL" id="IACT01004467">
    <property type="protein sequence ID" value="LAC23659.1"/>
    <property type="molecule type" value="mRNA"/>
</dbReference>
<evidence type="ECO:0000256" key="2">
    <source>
        <dbReference type="ARBA" id="ARBA00022741"/>
    </source>
</evidence>
<dbReference type="FunFam" id="3.40.50.300:FF:001447">
    <property type="entry name" value="Ras-related protein Rab-1B"/>
    <property type="match status" value="1"/>
</dbReference>
<evidence type="ECO:0000313" key="3">
    <source>
        <dbReference type="EMBL" id="LAC23659.1"/>
    </source>
</evidence>
<dbReference type="PRINTS" id="PR00449">
    <property type="entry name" value="RASTRNSFRMNG"/>
</dbReference>
<evidence type="ECO:0000256" key="1">
    <source>
        <dbReference type="ARBA" id="ARBA00006270"/>
    </source>
</evidence>
<name>A0A6A7G004_9CRUS</name>